<organism evidence="2 3">
    <name type="scientific">Gellertiella hungarica</name>
    <dbReference type="NCBI Taxonomy" id="1572859"/>
    <lineage>
        <taxon>Bacteria</taxon>
        <taxon>Pseudomonadati</taxon>
        <taxon>Pseudomonadota</taxon>
        <taxon>Alphaproteobacteria</taxon>
        <taxon>Hyphomicrobiales</taxon>
        <taxon>Rhizobiaceae</taxon>
        <taxon>Gellertiella</taxon>
    </lineage>
</organism>
<dbReference type="GO" id="GO:0010181">
    <property type="term" value="F:FMN binding"/>
    <property type="evidence" value="ECO:0007669"/>
    <property type="project" value="TreeGrafter"/>
</dbReference>
<dbReference type="PANTHER" id="PTHR30543">
    <property type="entry name" value="CHROMATE REDUCTASE"/>
    <property type="match status" value="1"/>
</dbReference>
<gene>
    <name evidence="2" type="ORF">GGR23_000393</name>
</gene>
<dbReference type="InterPro" id="IPR029039">
    <property type="entry name" value="Flavoprotein-like_sf"/>
</dbReference>
<evidence type="ECO:0000313" key="3">
    <source>
        <dbReference type="Proteomes" id="UP000528286"/>
    </source>
</evidence>
<comment type="caution">
    <text evidence="2">The sequence shown here is derived from an EMBL/GenBank/DDBJ whole genome shotgun (WGS) entry which is preliminary data.</text>
</comment>
<name>A0A7W6NJE8_9HYPH</name>
<dbReference type="Gene3D" id="3.40.50.360">
    <property type="match status" value="1"/>
</dbReference>
<dbReference type="GO" id="GO:0016491">
    <property type="term" value="F:oxidoreductase activity"/>
    <property type="evidence" value="ECO:0007669"/>
    <property type="project" value="InterPro"/>
</dbReference>
<dbReference type="EMBL" id="JACIEZ010000001">
    <property type="protein sequence ID" value="MBB4063232.1"/>
    <property type="molecule type" value="Genomic_DNA"/>
</dbReference>
<dbReference type="InterPro" id="IPR050712">
    <property type="entry name" value="NAD(P)H-dep_reductase"/>
</dbReference>
<evidence type="ECO:0000313" key="2">
    <source>
        <dbReference type="EMBL" id="MBB4063232.1"/>
    </source>
</evidence>
<protein>
    <submittedName>
        <fullName evidence="2">NAD(P)H-dependent FMN reductase</fullName>
    </submittedName>
</protein>
<evidence type="ECO:0000259" key="1">
    <source>
        <dbReference type="Pfam" id="PF03358"/>
    </source>
</evidence>
<proteinExistence type="predicted"/>
<keyword evidence="3" id="KW-1185">Reference proteome</keyword>
<dbReference type="SUPFAM" id="SSF52218">
    <property type="entry name" value="Flavoproteins"/>
    <property type="match status" value="1"/>
</dbReference>
<dbReference type="AlphaFoldDB" id="A0A7W6NJE8"/>
<dbReference type="PANTHER" id="PTHR30543:SF21">
    <property type="entry name" value="NAD(P)H-DEPENDENT FMN REDUCTASE LOT6"/>
    <property type="match status" value="1"/>
</dbReference>
<dbReference type="Proteomes" id="UP000528286">
    <property type="component" value="Unassembled WGS sequence"/>
</dbReference>
<dbReference type="RefSeq" id="WP_183364432.1">
    <property type="nucleotide sequence ID" value="NZ_JACIEZ010000001.1"/>
</dbReference>
<dbReference type="GO" id="GO:0005829">
    <property type="term" value="C:cytosol"/>
    <property type="evidence" value="ECO:0007669"/>
    <property type="project" value="TreeGrafter"/>
</dbReference>
<dbReference type="InterPro" id="IPR005025">
    <property type="entry name" value="FMN_Rdtase-like_dom"/>
</dbReference>
<accession>A0A7W6NJE8</accession>
<reference evidence="2 3" key="1">
    <citation type="submission" date="2020-08" db="EMBL/GenBank/DDBJ databases">
        <title>Genomic Encyclopedia of Type Strains, Phase IV (KMG-IV): sequencing the most valuable type-strain genomes for metagenomic binning, comparative biology and taxonomic classification.</title>
        <authorList>
            <person name="Goeker M."/>
        </authorList>
    </citation>
    <scope>NUCLEOTIDE SEQUENCE [LARGE SCALE GENOMIC DNA]</scope>
    <source>
        <strain evidence="2 3">DSM 29853</strain>
    </source>
</reference>
<sequence>MFNLLALSGSLRVRSLNTAILEAARICAPASIGIEIFRGVGGLPPFTPDLDHCLPASVADFRDRTAAADALVIACPEYAGGIPGMFKNALDWLVGCDRFNSRPVVLINVSPRAVEAEAALRLVLKTMSAPVVEEASRRIPIRDREATGETLAADPAVAAELDRALAALAAYLGRAAAEGQP</sequence>
<feature type="domain" description="NADPH-dependent FMN reductase-like" evidence="1">
    <location>
        <begin position="3"/>
        <end position="134"/>
    </location>
</feature>
<dbReference type="Pfam" id="PF03358">
    <property type="entry name" value="FMN_red"/>
    <property type="match status" value="1"/>
</dbReference>